<comment type="similarity">
    <text evidence="3">Belongs to the long-chain O-acyltransferase family.</text>
</comment>
<dbReference type="InterPro" id="IPR045034">
    <property type="entry name" value="O-acyltransferase_WSD1-like"/>
</dbReference>
<keyword evidence="5" id="KW-0444">Lipid biosynthesis</keyword>
<dbReference type="SUPFAM" id="SSF52777">
    <property type="entry name" value="CoA-dependent acyltransferases"/>
    <property type="match status" value="1"/>
</dbReference>
<proteinExistence type="inferred from homology"/>
<accession>A0ABW2TUU3</accession>
<evidence type="ECO:0000256" key="8">
    <source>
        <dbReference type="ARBA" id="ARBA00023098"/>
    </source>
</evidence>
<dbReference type="Pfam" id="PF03007">
    <property type="entry name" value="WS_DGAT_cat"/>
    <property type="match status" value="1"/>
</dbReference>
<evidence type="ECO:0000256" key="7">
    <source>
        <dbReference type="ARBA" id="ARBA00022798"/>
    </source>
</evidence>
<evidence type="ECO:0000256" key="9">
    <source>
        <dbReference type="ARBA" id="ARBA00023315"/>
    </source>
</evidence>
<comment type="pathway">
    <text evidence="1">Glycerolipid metabolism; triacylglycerol biosynthesis.</text>
</comment>
<evidence type="ECO:0000256" key="4">
    <source>
        <dbReference type="ARBA" id="ARBA00013244"/>
    </source>
</evidence>
<keyword evidence="7" id="KW-0319">Glycerol metabolism</keyword>
<evidence type="ECO:0000256" key="6">
    <source>
        <dbReference type="ARBA" id="ARBA00022679"/>
    </source>
</evidence>
<evidence type="ECO:0000256" key="1">
    <source>
        <dbReference type="ARBA" id="ARBA00004771"/>
    </source>
</evidence>
<name>A0ABW2TUU3_9PSEU</name>
<gene>
    <name evidence="13" type="ORF">ACFQV2_32830</name>
</gene>
<evidence type="ECO:0000256" key="11">
    <source>
        <dbReference type="SAM" id="MobiDB-lite"/>
    </source>
</evidence>
<keyword evidence="14" id="KW-1185">Reference proteome</keyword>
<dbReference type="InterPro" id="IPR004255">
    <property type="entry name" value="O-acyltransferase_WSD1_N"/>
</dbReference>
<protein>
    <recommendedName>
        <fullName evidence="4">diacylglycerol O-acyltransferase</fullName>
        <ecNumber evidence="4">2.3.1.20</ecNumber>
    </recommendedName>
</protein>
<evidence type="ECO:0000256" key="3">
    <source>
        <dbReference type="ARBA" id="ARBA00009587"/>
    </source>
</evidence>
<dbReference type="PANTHER" id="PTHR31650:SF1">
    <property type="entry name" value="WAX ESTER SYNTHASE_DIACYLGLYCEROL ACYLTRANSFERASE 4-RELATED"/>
    <property type="match status" value="1"/>
</dbReference>
<evidence type="ECO:0000256" key="2">
    <source>
        <dbReference type="ARBA" id="ARBA00005189"/>
    </source>
</evidence>
<evidence type="ECO:0000256" key="10">
    <source>
        <dbReference type="ARBA" id="ARBA00048109"/>
    </source>
</evidence>
<feature type="domain" description="O-acyltransferase WSD1-like N-terminal" evidence="12">
    <location>
        <begin position="2"/>
        <end position="240"/>
    </location>
</feature>
<dbReference type="Gene3D" id="3.30.559.30">
    <property type="entry name" value="Nonribosomal peptide synthetase, condensation domain"/>
    <property type="match status" value="1"/>
</dbReference>
<reference evidence="14" key="1">
    <citation type="journal article" date="2019" name="Int. J. Syst. Evol. Microbiol.">
        <title>The Global Catalogue of Microorganisms (GCM) 10K type strain sequencing project: providing services to taxonomists for standard genome sequencing and annotation.</title>
        <authorList>
            <consortium name="The Broad Institute Genomics Platform"/>
            <consortium name="The Broad Institute Genome Sequencing Center for Infectious Disease"/>
            <person name="Wu L."/>
            <person name="Ma J."/>
        </authorList>
    </citation>
    <scope>NUCLEOTIDE SEQUENCE [LARGE SCALE GENOMIC DNA]</scope>
    <source>
        <strain evidence="14">JCM 17695</strain>
    </source>
</reference>
<dbReference type="Proteomes" id="UP001596512">
    <property type="component" value="Unassembled WGS sequence"/>
</dbReference>
<evidence type="ECO:0000313" key="14">
    <source>
        <dbReference type="Proteomes" id="UP001596512"/>
    </source>
</evidence>
<dbReference type="Gene3D" id="3.30.559.10">
    <property type="entry name" value="Chloramphenicol acetyltransferase-like domain"/>
    <property type="match status" value="1"/>
</dbReference>
<keyword evidence="8" id="KW-0443">Lipid metabolism</keyword>
<keyword evidence="6" id="KW-0808">Transferase</keyword>
<dbReference type="PANTHER" id="PTHR31650">
    <property type="entry name" value="O-ACYLTRANSFERASE (WSD1-LIKE) FAMILY PROTEIN"/>
    <property type="match status" value="1"/>
</dbReference>
<sequence>MQLFELPPGADPSYVGSVHKALIESGDLRPLFRRRPRGPVNSVGQWVWTNDDLLDLEYHVRLSALPSPGRVRELLELVSRLHGSLLDRHRPLWESHLIEGLQGGRFAVYTKVHHALLDGVSALRLMREALSEDSAERDMPPPWASAPRTDATGRRADGDPLAGLVSAARALRDVVGLGPAVVKYLNQAFAEQAATLPFEAPRSMFNVPITGARRFAAQGWPLDRIRAVGEAADCTVNDVMLAMCAGALREYMGELGALPDKPLVAAVPISLRPEGTSSGATPSG</sequence>
<dbReference type="EC" id="2.3.1.20" evidence="4"/>
<keyword evidence="9" id="KW-0012">Acyltransferase</keyword>
<organism evidence="13 14">
    <name type="scientific">Actinokineospora soli</name>
    <dbReference type="NCBI Taxonomy" id="1048753"/>
    <lineage>
        <taxon>Bacteria</taxon>
        <taxon>Bacillati</taxon>
        <taxon>Actinomycetota</taxon>
        <taxon>Actinomycetes</taxon>
        <taxon>Pseudonocardiales</taxon>
        <taxon>Pseudonocardiaceae</taxon>
        <taxon>Actinokineospora</taxon>
    </lineage>
</organism>
<dbReference type="InterPro" id="IPR023213">
    <property type="entry name" value="CAT-like_dom_sf"/>
</dbReference>
<feature type="region of interest" description="Disordered" evidence="11">
    <location>
        <begin position="132"/>
        <end position="155"/>
    </location>
</feature>
<comment type="pathway">
    <text evidence="2">Lipid metabolism.</text>
</comment>
<comment type="caution">
    <text evidence="13">The sequence shown here is derived from an EMBL/GenBank/DDBJ whole genome shotgun (WGS) entry which is preliminary data.</text>
</comment>
<evidence type="ECO:0000259" key="12">
    <source>
        <dbReference type="Pfam" id="PF03007"/>
    </source>
</evidence>
<evidence type="ECO:0000313" key="13">
    <source>
        <dbReference type="EMBL" id="MFC7617499.1"/>
    </source>
</evidence>
<dbReference type="EMBL" id="JBHTEY010000004">
    <property type="protein sequence ID" value="MFC7617499.1"/>
    <property type="molecule type" value="Genomic_DNA"/>
</dbReference>
<evidence type="ECO:0000256" key="5">
    <source>
        <dbReference type="ARBA" id="ARBA00022516"/>
    </source>
</evidence>
<comment type="catalytic activity">
    <reaction evidence="10">
        <text>an acyl-CoA + a 1,2-diacyl-sn-glycerol = a triacyl-sn-glycerol + CoA</text>
        <dbReference type="Rhea" id="RHEA:10868"/>
        <dbReference type="ChEBI" id="CHEBI:17815"/>
        <dbReference type="ChEBI" id="CHEBI:57287"/>
        <dbReference type="ChEBI" id="CHEBI:58342"/>
        <dbReference type="ChEBI" id="CHEBI:64615"/>
        <dbReference type="EC" id="2.3.1.20"/>
    </reaction>
</comment>